<evidence type="ECO:0000256" key="1">
    <source>
        <dbReference type="ARBA" id="ARBA00022723"/>
    </source>
</evidence>
<dbReference type="InterPro" id="IPR034741">
    <property type="entry name" value="Terpene_cyclase-like_1_C"/>
</dbReference>
<evidence type="ECO:0000313" key="7">
    <source>
        <dbReference type="Proteomes" id="UP001418222"/>
    </source>
</evidence>
<dbReference type="FunFam" id="1.50.10.130:FF:000001">
    <property type="entry name" value="Isoprene synthase, chloroplastic"/>
    <property type="match status" value="1"/>
</dbReference>
<dbReference type="GO" id="GO:0010333">
    <property type="term" value="F:terpene synthase activity"/>
    <property type="evidence" value="ECO:0007669"/>
    <property type="project" value="InterPro"/>
</dbReference>
<reference evidence="6 7" key="1">
    <citation type="journal article" date="2022" name="Nat. Plants">
        <title>Genomes of leafy and leafless Platanthera orchids illuminate the evolution of mycoheterotrophy.</title>
        <authorList>
            <person name="Li M.H."/>
            <person name="Liu K.W."/>
            <person name="Li Z."/>
            <person name="Lu H.C."/>
            <person name="Ye Q.L."/>
            <person name="Zhang D."/>
            <person name="Wang J.Y."/>
            <person name="Li Y.F."/>
            <person name="Zhong Z.M."/>
            <person name="Liu X."/>
            <person name="Yu X."/>
            <person name="Liu D.K."/>
            <person name="Tu X.D."/>
            <person name="Liu B."/>
            <person name="Hao Y."/>
            <person name="Liao X.Y."/>
            <person name="Jiang Y.T."/>
            <person name="Sun W.H."/>
            <person name="Chen J."/>
            <person name="Chen Y.Q."/>
            <person name="Ai Y."/>
            <person name="Zhai J.W."/>
            <person name="Wu S.S."/>
            <person name="Zhou Z."/>
            <person name="Hsiao Y.Y."/>
            <person name="Wu W.L."/>
            <person name="Chen Y.Y."/>
            <person name="Lin Y.F."/>
            <person name="Hsu J.L."/>
            <person name="Li C.Y."/>
            <person name="Wang Z.W."/>
            <person name="Zhao X."/>
            <person name="Zhong W.Y."/>
            <person name="Ma X.K."/>
            <person name="Ma L."/>
            <person name="Huang J."/>
            <person name="Chen G.Z."/>
            <person name="Huang M.Z."/>
            <person name="Huang L."/>
            <person name="Peng D.H."/>
            <person name="Luo Y.B."/>
            <person name="Zou S.Q."/>
            <person name="Chen S.P."/>
            <person name="Lan S."/>
            <person name="Tsai W.C."/>
            <person name="Van de Peer Y."/>
            <person name="Liu Z.J."/>
        </authorList>
    </citation>
    <scope>NUCLEOTIDE SEQUENCE [LARGE SCALE GENOMIC DNA]</scope>
    <source>
        <strain evidence="6">Lor287</strain>
    </source>
</reference>
<dbReference type="FunFam" id="1.10.600.10:FF:000007">
    <property type="entry name" value="Isoprene synthase, chloroplastic"/>
    <property type="match status" value="1"/>
</dbReference>
<accession>A0AAP0GCX4</accession>
<evidence type="ECO:0000259" key="5">
    <source>
        <dbReference type="Pfam" id="PF03936"/>
    </source>
</evidence>
<organism evidence="6 7">
    <name type="scientific">Platanthera zijinensis</name>
    <dbReference type="NCBI Taxonomy" id="2320716"/>
    <lineage>
        <taxon>Eukaryota</taxon>
        <taxon>Viridiplantae</taxon>
        <taxon>Streptophyta</taxon>
        <taxon>Embryophyta</taxon>
        <taxon>Tracheophyta</taxon>
        <taxon>Spermatophyta</taxon>
        <taxon>Magnoliopsida</taxon>
        <taxon>Liliopsida</taxon>
        <taxon>Asparagales</taxon>
        <taxon>Orchidaceae</taxon>
        <taxon>Orchidoideae</taxon>
        <taxon>Orchideae</taxon>
        <taxon>Orchidinae</taxon>
        <taxon>Platanthera</taxon>
    </lineage>
</organism>
<sequence length="538" mass="63028">MCADYHPSAWGDYFISFQPIIPPSELVSLKHKMDALKAEIFQMFMNREGHLQSLELIDTIQRLGVAYHFEMEISEALQSIYESDYDYHDLYAISLHFRLLRQQRYLVPTNVFEIFLDENGNFKNGLSTDANGLLSLFEAAHLGMPEEKILDDAIIFSKTHLMSMKYQMEPHFAAMLSSALQVPLFRRIDRSKTRSFLSIYEDDSNCNKVLLDFAKMDFLCLQALHQDEAKELSIWWKKLALSKKLPFARDRLVECYFWIVSVYFESHYSRARTMMTKFLTQLSILDDIYDVYGTLEELYLLTDVIERWEVESMNKLPEYMQYYTHALFKTVKDAENELAQEQNSFRLDYFKQELIKVAKYYLIESIWANKFYVPKLDEHLSVTIFTAGYSFLTCAAYIGMEEMIPKTTFDWVAGFPEIIKASCLIGRIKNDIASHKLEQKRIHIASTVQCYLMEHECSEEEACLKLLEMSNKAWKTINKEFLTLNKLPLSLIGPIMNLARFNEFVYLDIDMYTQSEEIMKENINAVLIEPVQINGLRD</sequence>
<dbReference type="SFLD" id="SFLDG01019">
    <property type="entry name" value="Terpene_Cyclase_Like_1_C_Termi"/>
    <property type="match status" value="1"/>
</dbReference>
<dbReference type="AlphaFoldDB" id="A0AAP0GCX4"/>
<dbReference type="Pfam" id="PF01397">
    <property type="entry name" value="Terpene_synth"/>
    <property type="match status" value="1"/>
</dbReference>
<keyword evidence="7" id="KW-1185">Reference proteome</keyword>
<dbReference type="SUPFAM" id="SSF48239">
    <property type="entry name" value="Terpenoid cyclases/Protein prenyltransferases"/>
    <property type="match status" value="1"/>
</dbReference>
<dbReference type="PANTHER" id="PTHR31225:SF93">
    <property type="entry name" value="ALPHA-HUMULENE_(-)-(E)-BETA-CARYOPHYLLENE SYNTHASE"/>
    <property type="match status" value="1"/>
</dbReference>
<comment type="caution">
    <text evidence="6">The sequence shown here is derived from an EMBL/GenBank/DDBJ whole genome shotgun (WGS) entry which is preliminary data.</text>
</comment>
<dbReference type="EMBL" id="JBBWWQ010000003">
    <property type="protein sequence ID" value="KAK8951716.1"/>
    <property type="molecule type" value="Genomic_DNA"/>
</dbReference>
<dbReference type="Pfam" id="PF03936">
    <property type="entry name" value="Terpene_synth_C"/>
    <property type="match status" value="1"/>
</dbReference>
<evidence type="ECO:0000313" key="6">
    <source>
        <dbReference type="EMBL" id="KAK8951716.1"/>
    </source>
</evidence>
<dbReference type="GO" id="GO:0000287">
    <property type="term" value="F:magnesium ion binding"/>
    <property type="evidence" value="ECO:0007669"/>
    <property type="project" value="InterPro"/>
</dbReference>
<keyword evidence="3" id="KW-0456">Lyase</keyword>
<dbReference type="InterPro" id="IPR005630">
    <property type="entry name" value="Terpene_synthase_metal-bd"/>
</dbReference>
<dbReference type="InterPro" id="IPR036965">
    <property type="entry name" value="Terpene_synth_N_sf"/>
</dbReference>
<dbReference type="InterPro" id="IPR001906">
    <property type="entry name" value="Terpene_synth_N"/>
</dbReference>
<evidence type="ECO:0000256" key="2">
    <source>
        <dbReference type="ARBA" id="ARBA00022842"/>
    </source>
</evidence>
<dbReference type="InterPro" id="IPR050148">
    <property type="entry name" value="Terpene_synthase-like"/>
</dbReference>
<evidence type="ECO:0000256" key="3">
    <source>
        <dbReference type="ARBA" id="ARBA00023239"/>
    </source>
</evidence>
<dbReference type="PANTHER" id="PTHR31225">
    <property type="entry name" value="OS04G0344100 PROTEIN-RELATED"/>
    <property type="match status" value="1"/>
</dbReference>
<evidence type="ECO:0000259" key="4">
    <source>
        <dbReference type="Pfam" id="PF01397"/>
    </source>
</evidence>
<name>A0AAP0GCX4_9ASPA</name>
<dbReference type="SUPFAM" id="SSF48576">
    <property type="entry name" value="Terpenoid synthases"/>
    <property type="match status" value="1"/>
</dbReference>
<dbReference type="Gene3D" id="1.10.600.10">
    <property type="entry name" value="Farnesyl Diphosphate Synthase"/>
    <property type="match status" value="1"/>
</dbReference>
<dbReference type="InterPro" id="IPR044814">
    <property type="entry name" value="Terpene_cyclase_plant_C1"/>
</dbReference>
<dbReference type="Proteomes" id="UP001418222">
    <property type="component" value="Unassembled WGS sequence"/>
</dbReference>
<dbReference type="InterPro" id="IPR008930">
    <property type="entry name" value="Terpenoid_cyclase/PrenylTrfase"/>
</dbReference>
<feature type="domain" description="Terpene synthase metal-binding" evidence="5">
    <location>
        <begin position="237"/>
        <end position="476"/>
    </location>
</feature>
<dbReference type="CDD" id="cd00684">
    <property type="entry name" value="Terpene_cyclase_plant_C1"/>
    <property type="match status" value="1"/>
</dbReference>
<proteinExistence type="predicted"/>
<keyword evidence="2" id="KW-0460">Magnesium</keyword>
<protein>
    <submittedName>
        <fullName evidence="6">Terpene synthase 2</fullName>
    </submittedName>
</protein>
<dbReference type="GO" id="GO:0016102">
    <property type="term" value="P:diterpenoid biosynthetic process"/>
    <property type="evidence" value="ECO:0007669"/>
    <property type="project" value="InterPro"/>
</dbReference>
<keyword evidence="1" id="KW-0479">Metal-binding</keyword>
<dbReference type="Gene3D" id="1.50.10.130">
    <property type="entry name" value="Terpene synthase, N-terminal domain"/>
    <property type="match status" value="1"/>
</dbReference>
<dbReference type="SFLD" id="SFLDS00005">
    <property type="entry name" value="Isoprenoid_Synthase_Type_I"/>
    <property type="match status" value="1"/>
</dbReference>
<dbReference type="InterPro" id="IPR008949">
    <property type="entry name" value="Isoprenoid_synthase_dom_sf"/>
</dbReference>
<feature type="domain" description="Terpene synthase N-terminal" evidence="4">
    <location>
        <begin position="10"/>
        <end position="180"/>
    </location>
</feature>
<gene>
    <name evidence="6" type="primary">TPS2</name>
    <name evidence="6" type="ORF">KSP39_PZI004019</name>
</gene>